<sequence length="217" mass="24170">MAFIVVYDACVLYPSTLRDLLIRIAQAGLVQAKWTDRILDEVFRNLQANRPELDPTKLARTRELMMRAVRDCLVKDYEPLEAVLELPDADDRHVLAAAVKSRAQLIVTNNLKDFPQETLTAWNVEAVSADDFVLAQIDLDRQQVFAAVQQIADSWRKPPGAASDVLDRLERDGRRVGRRSPGRLMARAPGAHAEAPPPSSGRCFHVTQKAKAPGHGE</sequence>
<keyword evidence="4" id="KW-0460">Magnesium</keyword>
<dbReference type="KEGG" id="slk:SLUN_22085"/>
<evidence type="ECO:0000259" key="7">
    <source>
        <dbReference type="Pfam" id="PF26343"/>
    </source>
</evidence>
<name>A0A2R4T5U7_9ACTN</name>
<keyword evidence="3" id="KW-0378">Hydrolase</keyword>
<evidence type="ECO:0000259" key="6">
    <source>
        <dbReference type="Pfam" id="PF13470"/>
    </source>
</evidence>
<feature type="domain" description="VapC50 C-terminal" evidence="7">
    <location>
        <begin position="129"/>
        <end position="173"/>
    </location>
</feature>
<proteinExistence type="predicted"/>
<organism evidence="8 9">
    <name type="scientific">Streptomyces lunaelactis</name>
    <dbReference type="NCBI Taxonomy" id="1535768"/>
    <lineage>
        <taxon>Bacteria</taxon>
        <taxon>Bacillati</taxon>
        <taxon>Actinomycetota</taxon>
        <taxon>Actinomycetes</taxon>
        <taxon>Kitasatosporales</taxon>
        <taxon>Streptomycetaceae</taxon>
        <taxon>Streptomyces</taxon>
    </lineage>
</organism>
<dbReference type="GO" id="GO:0016787">
    <property type="term" value="F:hydrolase activity"/>
    <property type="evidence" value="ECO:0007669"/>
    <property type="project" value="UniProtKB-KW"/>
</dbReference>
<evidence type="ECO:0000256" key="4">
    <source>
        <dbReference type="ARBA" id="ARBA00022842"/>
    </source>
</evidence>
<dbReference type="GO" id="GO:0004518">
    <property type="term" value="F:nuclease activity"/>
    <property type="evidence" value="ECO:0007669"/>
    <property type="project" value="UniProtKB-KW"/>
</dbReference>
<dbReference type="AlphaFoldDB" id="A0A2R4T5U7"/>
<keyword evidence="2" id="KW-0479">Metal-binding</keyword>
<dbReference type="OrthoDB" id="113459at2"/>
<evidence type="ECO:0000256" key="3">
    <source>
        <dbReference type="ARBA" id="ARBA00022801"/>
    </source>
</evidence>
<dbReference type="InterPro" id="IPR058652">
    <property type="entry name" value="VapC50_C"/>
</dbReference>
<dbReference type="Pfam" id="PF13470">
    <property type="entry name" value="PIN_3"/>
    <property type="match status" value="1"/>
</dbReference>
<dbReference type="InterPro" id="IPR002716">
    <property type="entry name" value="PIN_dom"/>
</dbReference>
<evidence type="ECO:0000313" key="9">
    <source>
        <dbReference type="Proteomes" id="UP000244201"/>
    </source>
</evidence>
<dbReference type="Proteomes" id="UP000244201">
    <property type="component" value="Chromosome"/>
</dbReference>
<accession>A0A2R4T5U7</accession>
<evidence type="ECO:0000256" key="1">
    <source>
        <dbReference type="ARBA" id="ARBA00022722"/>
    </source>
</evidence>
<dbReference type="RefSeq" id="WP_108150918.1">
    <property type="nucleotide sequence ID" value="NZ_CP026304.1"/>
</dbReference>
<protein>
    <submittedName>
        <fullName evidence="8">PIN domain-containing protein</fullName>
    </submittedName>
</protein>
<evidence type="ECO:0000256" key="5">
    <source>
        <dbReference type="SAM" id="MobiDB-lite"/>
    </source>
</evidence>
<dbReference type="GO" id="GO:0046872">
    <property type="term" value="F:metal ion binding"/>
    <property type="evidence" value="ECO:0007669"/>
    <property type="project" value="UniProtKB-KW"/>
</dbReference>
<keyword evidence="1" id="KW-0540">Nuclease</keyword>
<dbReference type="GeneID" id="55657943"/>
<feature type="domain" description="PIN" evidence="6">
    <location>
        <begin position="5"/>
        <end position="111"/>
    </location>
</feature>
<gene>
    <name evidence="8" type="ORF">SLUN_22085</name>
</gene>
<evidence type="ECO:0000313" key="8">
    <source>
        <dbReference type="EMBL" id="AVZ74451.1"/>
    </source>
</evidence>
<reference evidence="8 9" key="1">
    <citation type="submission" date="2018-01" db="EMBL/GenBank/DDBJ databases">
        <title>Complete genome sequence of Streptomyces lunaelactis MM109T, a Ferroverdin A producer isolated from cave moonmilk deposits.</title>
        <authorList>
            <person name="Naome A."/>
            <person name="Martinet L."/>
            <person name="Maciejewska M."/>
            <person name="Anderssen S."/>
            <person name="Adam D."/>
            <person name="Tenconi E."/>
            <person name="Deflandre B."/>
            <person name="Arguelles-Arias A."/>
            <person name="Calusinska M."/>
            <person name="Copieters W."/>
            <person name="Karim L."/>
            <person name="Hanikenne M."/>
            <person name="Baurain D."/>
            <person name="van Wezel G."/>
            <person name="Smargiasso N."/>
            <person name="de Pauw E."/>
            <person name="Delfosse P."/>
            <person name="Rigali S."/>
        </authorList>
    </citation>
    <scope>NUCLEOTIDE SEQUENCE [LARGE SCALE GENOMIC DNA]</scope>
    <source>
        <strain evidence="8 9">MM109</strain>
    </source>
</reference>
<feature type="region of interest" description="Disordered" evidence="5">
    <location>
        <begin position="172"/>
        <end position="217"/>
    </location>
</feature>
<evidence type="ECO:0000256" key="2">
    <source>
        <dbReference type="ARBA" id="ARBA00022723"/>
    </source>
</evidence>
<dbReference type="Pfam" id="PF26343">
    <property type="entry name" value="VapC50_C"/>
    <property type="match status" value="1"/>
</dbReference>
<dbReference type="EMBL" id="CP026304">
    <property type="protein sequence ID" value="AVZ74451.1"/>
    <property type="molecule type" value="Genomic_DNA"/>
</dbReference>
<keyword evidence="9" id="KW-1185">Reference proteome</keyword>